<dbReference type="EMBL" id="MBFR01000137">
    <property type="protein sequence ID" value="PVU93137.1"/>
    <property type="molecule type" value="Genomic_DNA"/>
</dbReference>
<dbReference type="Proteomes" id="UP000245383">
    <property type="component" value="Unassembled WGS sequence"/>
</dbReference>
<dbReference type="PANTHER" id="PTHR36427">
    <property type="entry name" value="54S RIBOSOMAL PROTEIN L1, MITOCHONDRIAL"/>
    <property type="match status" value="1"/>
</dbReference>
<dbReference type="InterPro" id="IPR016095">
    <property type="entry name" value="Ribosomal_uL1_3-a/b-sand"/>
</dbReference>
<comment type="caution">
    <text evidence="4">The sequence shown here is derived from an EMBL/GenBank/DDBJ whole genome shotgun (WGS) entry which is preliminary data.</text>
</comment>
<dbReference type="STRING" id="133385.A0A2T9YLC1"/>
<gene>
    <name evidence="4" type="ORF">BB561_003445</name>
</gene>
<dbReference type="OrthoDB" id="1747252at2759"/>
<dbReference type="GO" id="GO:0015934">
    <property type="term" value="C:large ribosomal subunit"/>
    <property type="evidence" value="ECO:0007669"/>
    <property type="project" value="InterPro"/>
</dbReference>
<keyword evidence="2" id="KW-0689">Ribosomal protein</keyword>
<comment type="similarity">
    <text evidence="1">Belongs to the universal ribosomal protein uL1 family.</text>
</comment>
<name>A0A2T9YLC1_9FUNG</name>
<dbReference type="AlphaFoldDB" id="A0A2T9YLC1"/>
<dbReference type="GO" id="GO:0006412">
    <property type="term" value="P:translation"/>
    <property type="evidence" value="ECO:0007669"/>
    <property type="project" value="InterPro"/>
</dbReference>
<evidence type="ECO:0000313" key="4">
    <source>
        <dbReference type="EMBL" id="PVU93137.1"/>
    </source>
</evidence>
<evidence type="ECO:0000256" key="3">
    <source>
        <dbReference type="ARBA" id="ARBA00023274"/>
    </source>
</evidence>
<dbReference type="PIRSF" id="PIRSF002155">
    <property type="entry name" value="Ribosomal_L1"/>
    <property type="match status" value="1"/>
</dbReference>
<dbReference type="InterPro" id="IPR002143">
    <property type="entry name" value="Ribosomal_uL1"/>
</dbReference>
<dbReference type="GO" id="GO:0003723">
    <property type="term" value="F:RNA binding"/>
    <property type="evidence" value="ECO:0007669"/>
    <property type="project" value="InterPro"/>
</dbReference>
<keyword evidence="3" id="KW-0687">Ribonucleoprotein</keyword>
<dbReference type="PANTHER" id="PTHR36427:SF3">
    <property type="entry name" value="LARGE RIBOSOMAL SUBUNIT PROTEIN UL1M"/>
    <property type="match status" value="1"/>
</dbReference>
<reference evidence="4 5" key="1">
    <citation type="journal article" date="2018" name="MBio">
        <title>Comparative Genomics Reveals the Core Gene Toolbox for the Fungus-Insect Symbiosis.</title>
        <authorList>
            <person name="Wang Y."/>
            <person name="Stata M."/>
            <person name="Wang W."/>
            <person name="Stajich J.E."/>
            <person name="White M.M."/>
            <person name="Moncalvo J.M."/>
        </authorList>
    </citation>
    <scope>NUCLEOTIDE SEQUENCE [LARGE SCALE GENOMIC DNA]</scope>
    <source>
        <strain evidence="4 5">SWE-8-4</strain>
    </source>
</reference>
<dbReference type="FunFam" id="3.40.50.790:FF:000001">
    <property type="entry name" value="50S ribosomal protein L1"/>
    <property type="match status" value="1"/>
</dbReference>
<dbReference type="InterPro" id="IPR023674">
    <property type="entry name" value="Ribosomal_uL1-like"/>
</dbReference>
<sequence length="251" mass="27962">MLQTSFGILRQASIAPAYNQNIVRCYAISKYKIKPVDKKPKTKAMTKKLRAKLEAEKVKLDEALKVLKAVEIGYPTHSVDLQITCNLEKGQHQIRGSFIMPHTFKTNGKQAEEARKAGADFVGLGEWIEKIKANELEFDKCLATPDVLPEVAKIARILGPKGLMPTINKGTVVSDVKSAVIYAKNSFDYSSNKMNLVSTGIGKVHFTDEQIEDNIKALINSIREQNKFDKKRFIEKIGISSTQGPEILVDL</sequence>
<keyword evidence="5" id="KW-1185">Reference proteome</keyword>
<dbReference type="InterPro" id="IPR028364">
    <property type="entry name" value="Ribosomal_uL1/biogenesis"/>
</dbReference>
<dbReference type="GO" id="GO:0003735">
    <property type="term" value="F:structural constituent of ribosome"/>
    <property type="evidence" value="ECO:0007669"/>
    <property type="project" value="InterPro"/>
</dbReference>
<dbReference type="CDD" id="cd00403">
    <property type="entry name" value="Ribosomal_L1"/>
    <property type="match status" value="1"/>
</dbReference>
<evidence type="ECO:0000256" key="2">
    <source>
        <dbReference type="ARBA" id="ARBA00022980"/>
    </source>
</evidence>
<proteinExistence type="inferred from homology"/>
<dbReference type="Pfam" id="PF00687">
    <property type="entry name" value="Ribosomal_L1"/>
    <property type="match status" value="1"/>
</dbReference>
<protein>
    <recommendedName>
        <fullName evidence="6">Ribosomal protein</fullName>
    </recommendedName>
</protein>
<dbReference type="SUPFAM" id="SSF56808">
    <property type="entry name" value="Ribosomal protein L1"/>
    <property type="match status" value="1"/>
</dbReference>
<evidence type="ECO:0008006" key="6">
    <source>
        <dbReference type="Google" id="ProtNLM"/>
    </source>
</evidence>
<organism evidence="4 5">
    <name type="scientific">Smittium simulii</name>
    <dbReference type="NCBI Taxonomy" id="133385"/>
    <lineage>
        <taxon>Eukaryota</taxon>
        <taxon>Fungi</taxon>
        <taxon>Fungi incertae sedis</taxon>
        <taxon>Zoopagomycota</taxon>
        <taxon>Kickxellomycotina</taxon>
        <taxon>Harpellomycetes</taxon>
        <taxon>Harpellales</taxon>
        <taxon>Legeriomycetaceae</taxon>
        <taxon>Smittium</taxon>
    </lineage>
</organism>
<accession>A0A2T9YLC1</accession>
<dbReference type="Gene3D" id="3.40.50.790">
    <property type="match status" value="1"/>
</dbReference>
<evidence type="ECO:0000256" key="1">
    <source>
        <dbReference type="ARBA" id="ARBA00010531"/>
    </source>
</evidence>
<dbReference type="Gene3D" id="3.30.190.20">
    <property type="match status" value="1"/>
</dbReference>
<evidence type="ECO:0000313" key="5">
    <source>
        <dbReference type="Proteomes" id="UP000245383"/>
    </source>
</evidence>